<evidence type="ECO:0000256" key="1">
    <source>
        <dbReference type="SAM" id="MobiDB-lite"/>
    </source>
</evidence>
<sequence>MITARFPFSTRRSRSSAAPLRLLGLALILFGVLYTHAASPEGTLGHLAPSDSVSALSDGPTALAAAPQFASATCHLPDTELPGGHHGDHGQHHALQECALGQPPQGPGTGMPGPSTPNSTANDAAPHVGHGHVPVVRGPVLAPPAAASSVLRI</sequence>
<dbReference type="EMBL" id="BAAAKV010000014">
    <property type="protein sequence ID" value="GAA1163059.1"/>
    <property type="molecule type" value="Genomic_DNA"/>
</dbReference>
<feature type="compositionally biased region" description="Low complexity" evidence="1">
    <location>
        <begin position="126"/>
        <end position="136"/>
    </location>
</feature>
<dbReference type="RefSeq" id="WP_344273190.1">
    <property type="nucleotide sequence ID" value="NZ_BAAAKV010000014.1"/>
</dbReference>
<dbReference type="Proteomes" id="UP001501371">
    <property type="component" value="Unassembled WGS sequence"/>
</dbReference>
<gene>
    <name evidence="2" type="ORF">GCM10009654_19710</name>
</gene>
<keyword evidence="3" id="KW-1185">Reference proteome</keyword>
<reference evidence="2 3" key="1">
    <citation type="journal article" date="2019" name="Int. J. Syst. Evol. Microbiol.">
        <title>The Global Catalogue of Microorganisms (GCM) 10K type strain sequencing project: providing services to taxonomists for standard genome sequencing and annotation.</title>
        <authorList>
            <consortium name="The Broad Institute Genomics Platform"/>
            <consortium name="The Broad Institute Genome Sequencing Center for Infectious Disease"/>
            <person name="Wu L."/>
            <person name="Ma J."/>
        </authorList>
    </citation>
    <scope>NUCLEOTIDE SEQUENCE [LARGE SCALE GENOMIC DNA]</scope>
    <source>
        <strain evidence="2 3">JCM 12696</strain>
    </source>
</reference>
<proteinExistence type="predicted"/>
<protein>
    <recommendedName>
        <fullName evidence="4">Secreted protein</fullName>
    </recommendedName>
</protein>
<comment type="caution">
    <text evidence="2">The sequence shown here is derived from an EMBL/GenBank/DDBJ whole genome shotgun (WGS) entry which is preliminary data.</text>
</comment>
<evidence type="ECO:0000313" key="2">
    <source>
        <dbReference type="EMBL" id="GAA1163059.1"/>
    </source>
</evidence>
<feature type="region of interest" description="Disordered" evidence="1">
    <location>
        <begin position="98"/>
        <end position="136"/>
    </location>
</feature>
<accession>A0ABN1USV4</accession>
<evidence type="ECO:0008006" key="4">
    <source>
        <dbReference type="Google" id="ProtNLM"/>
    </source>
</evidence>
<name>A0ABN1USV4_9ACTN</name>
<organism evidence="2 3">
    <name type="scientific">Streptomyces hebeiensis</name>
    <dbReference type="NCBI Taxonomy" id="229486"/>
    <lineage>
        <taxon>Bacteria</taxon>
        <taxon>Bacillati</taxon>
        <taxon>Actinomycetota</taxon>
        <taxon>Actinomycetes</taxon>
        <taxon>Kitasatosporales</taxon>
        <taxon>Streptomycetaceae</taxon>
        <taxon>Streptomyces</taxon>
    </lineage>
</organism>
<evidence type="ECO:0000313" key="3">
    <source>
        <dbReference type="Proteomes" id="UP001501371"/>
    </source>
</evidence>